<evidence type="ECO:0000313" key="3">
    <source>
        <dbReference type="Proteomes" id="UP000224974"/>
    </source>
</evidence>
<dbReference type="AlphaFoldDB" id="A0A2C6CWV6"/>
<comment type="caution">
    <text evidence="2">The sequence shown here is derived from an EMBL/GenBank/DDBJ whole genome shotgun (WGS) entry which is preliminary data.</text>
</comment>
<evidence type="ECO:0000313" key="2">
    <source>
        <dbReference type="EMBL" id="PHI31159.1"/>
    </source>
</evidence>
<keyword evidence="1" id="KW-0472">Membrane</keyword>
<reference evidence="3" key="1">
    <citation type="submission" date="2017-09" db="EMBL/GenBank/DDBJ databases">
        <title>FDA dAtabase for Regulatory Grade micrObial Sequences (FDA-ARGOS): Supporting development and validation of Infectious Disease Dx tests.</title>
        <authorList>
            <person name="Minogue T."/>
            <person name="Wolcott M."/>
            <person name="Wasieloski L."/>
            <person name="Aguilar W."/>
            <person name="Moore D."/>
            <person name="Tallon L."/>
            <person name="Sadzewicz L."/>
            <person name="Ott S."/>
            <person name="Zhao X."/>
            <person name="Nagaraj S."/>
            <person name="Vavikolanu K."/>
            <person name="Aluvathingal J."/>
            <person name="Nadendla S."/>
            <person name="Sichtig H."/>
        </authorList>
    </citation>
    <scope>NUCLEOTIDE SEQUENCE [LARGE SCALE GENOMIC DNA]</scope>
    <source>
        <strain evidence="3">FDAARGOS_387</strain>
    </source>
</reference>
<dbReference type="EMBL" id="PDDX01000001">
    <property type="protein sequence ID" value="PHI31159.1"/>
    <property type="molecule type" value="Genomic_DNA"/>
</dbReference>
<proteinExistence type="predicted"/>
<keyword evidence="3" id="KW-1185">Reference proteome</keyword>
<evidence type="ECO:0000256" key="1">
    <source>
        <dbReference type="SAM" id="Phobius"/>
    </source>
</evidence>
<name>A0A2C6CWV6_9GAMM</name>
<gene>
    <name evidence="2" type="ORF">CRN84_18345</name>
</gene>
<dbReference type="RefSeq" id="WP_029095743.1">
    <property type="nucleotide sequence ID" value="NZ_PDDX01000001.1"/>
</dbReference>
<keyword evidence="1" id="KW-0812">Transmembrane</keyword>
<dbReference type="STRING" id="1111728.GCA_000427805_03712"/>
<feature type="transmembrane region" description="Helical" evidence="1">
    <location>
        <begin position="95"/>
        <end position="118"/>
    </location>
</feature>
<protein>
    <submittedName>
        <fullName evidence="2">Uncharacterized protein</fullName>
    </submittedName>
</protein>
<keyword evidence="1" id="KW-1133">Transmembrane helix</keyword>
<dbReference type="OrthoDB" id="9815002at2"/>
<dbReference type="Proteomes" id="UP000224974">
    <property type="component" value="Unassembled WGS sequence"/>
</dbReference>
<organism evidence="2 3">
    <name type="scientific">Budvicia aquatica</name>
    <dbReference type="NCBI Taxonomy" id="82979"/>
    <lineage>
        <taxon>Bacteria</taxon>
        <taxon>Pseudomonadati</taxon>
        <taxon>Pseudomonadota</taxon>
        <taxon>Gammaproteobacteria</taxon>
        <taxon>Enterobacterales</taxon>
        <taxon>Budviciaceae</taxon>
        <taxon>Budvicia</taxon>
    </lineage>
</organism>
<accession>A0A2C6CWV6</accession>
<sequence>MAENKSILDINVDVDSLKEAQSTIEQLTRLTKEYNDKYGKFGQIKLPSTGGDGGQKEDEGTNFLKGIDKYTKAADKAFKEVNKTLGKTTSKLKNLFVSAISWASAIALLAVGGGAFGYKSLASKVANDYSGAQGKMVTTGEMKAANNIYENRIGNVDGLLQMLARAKIDQGSDEGTAVLNMGLDPRAGVFENLPKLLQSIVDRAGNDPALAYTQLSAYGMDKYVPPEQLNQLIANKDQLPQLAQQAKEVAPKLNMTDASQRGLQSLGTTLSNSGDKIFAAFVQAIEKLNGPIETLSKTFSNAVADFLIGPNGQAVFDVLSDGLNKFSSWISSPKFQQDLKDFGTCVADVVTGLARFITFLSDPRKFAAELEKESSFTQPGDENKPKDGSVVGFAVAAGKTMIGIGTTIWDSTAGGGINELNRQSGALIGGNDPRGVDMAPQDEDRKLRMYGYSQYKQWAASVGRLSGISGDITRGKMGFNPGNLVDVGQKGAGIIGKDYGGQAIFDTLENGVIANLKQLKRNINGQNRNNLGFRYDTIDKLVESWDKTEGEAGIAGRASYKKMIGNALGLKPTDQLDTANADQMAILFKHMAKFETGMDLPANDLKRIYLQLDVKQQPGSDIQTQLRSADAGIPVGVRLGG</sequence>